<dbReference type="EMBL" id="LGRX02023295">
    <property type="protein sequence ID" value="KAK3254669.1"/>
    <property type="molecule type" value="Genomic_DNA"/>
</dbReference>
<dbReference type="GO" id="GO:0008474">
    <property type="term" value="F:palmitoyl-(protein) hydrolase activity"/>
    <property type="evidence" value="ECO:0007669"/>
    <property type="project" value="TreeGrafter"/>
</dbReference>
<dbReference type="Gene3D" id="3.40.50.1820">
    <property type="entry name" value="alpha/beta hydrolase"/>
    <property type="match status" value="1"/>
</dbReference>
<dbReference type="Proteomes" id="UP001190700">
    <property type="component" value="Unassembled WGS sequence"/>
</dbReference>
<dbReference type="GO" id="GO:0016020">
    <property type="term" value="C:membrane"/>
    <property type="evidence" value="ECO:0007669"/>
    <property type="project" value="TreeGrafter"/>
</dbReference>
<protein>
    <submittedName>
        <fullName evidence="1">Uncharacterized protein</fullName>
    </submittedName>
</protein>
<dbReference type="PANTHER" id="PTHR12277:SF81">
    <property type="entry name" value="PROTEIN ABHD13"/>
    <property type="match status" value="1"/>
</dbReference>
<evidence type="ECO:0000313" key="2">
    <source>
        <dbReference type="Proteomes" id="UP001190700"/>
    </source>
</evidence>
<evidence type="ECO:0000313" key="1">
    <source>
        <dbReference type="EMBL" id="KAK3254669.1"/>
    </source>
</evidence>
<dbReference type="PANTHER" id="PTHR12277">
    <property type="entry name" value="ALPHA/BETA HYDROLASE DOMAIN-CONTAINING PROTEIN"/>
    <property type="match status" value="1"/>
</dbReference>
<reference evidence="1 2" key="1">
    <citation type="journal article" date="2015" name="Genome Biol. Evol.">
        <title>Comparative Genomics of a Bacterivorous Green Alga Reveals Evolutionary Causalities and Consequences of Phago-Mixotrophic Mode of Nutrition.</title>
        <authorList>
            <person name="Burns J.A."/>
            <person name="Paasch A."/>
            <person name="Narechania A."/>
            <person name="Kim E."/>
        </authorList>
    </citation>
    <scope>NUCLEOTIDE SEQUENCE [LARGE SCALE GENOMIC DNA]</scope>
    <source>
        <strain evidence="1 2">PLY_AMNH</strain>
    </source>
</reference>
<accession>A0AAE0CI34</accession>
<dbReference type="AlphaFoldDB" id="A0AAE0CI34"/>
<dbReference type="InterPro" id="IPR029058">
    <property type="entry name" value="AB_hydrolase_fold"/>
</dbReference>
<keyword evidence="2" id="KW-1185">Reference proteome</keyword>
<dbReference type="SUPFAM" id="SSF53474">
    <property type="entry name" value="alpha/beta-Hydrolases"/>
    <property type="match status" value="1"/>
</dbReference>
<name>A0AAE0CI34_9CHLO</name>
<organism evidence="1 2">
    <name type="scientific">Cymbomonas tetramitiformis</name>
    <dbReference type="NCBI Taxonomy" id="36881"/>
    <lineage>
        <taxon>Eukaryota</taxon>
        <taxon>Viridiplantae</taxon>
        <taxon>Chlorophyta</taxon>
        <taxon>Pyramimonadophyceae</taxon>
        <taxon>Pyramimonadales</taxon>
        <taxon>Pyramimonadaceae</taxon>
        <taxon>Cymbomonas</taxon>
    </lineage>
</organism>
<gene>
    <name evidence="1" type="ORF">CYMTET_36124</name>
</gene>
<comment type="caution">
    <text evidence="1">The sequence shown here is derived from an EMBL/GenBank/DDBJ whole genome shotgun (WGS) entry which is preliminary data.</text>
</comment>
<sequence>MKLCGEEEDRLFGRDDGAGGMPGKACALCAAPALSRISPPPLDMLLAARAVERDNGKRWQRADWMTGWRVRRVVSRQSLGGAVASWLAAKNPTKVRAVILENTFTTIPALASKMFPLLGFMIGAKPRPLNCLIRSPWRRTWVHGGVRGGLRGGSALTMVGNILAPVLFLSGGQDEMVPAHHMQELFEKRRSPRCKFEFFPQGRHMDMWLNEQSYWSKVHQFLSEIGVFDE</sequence>
<proteinExistence type="predicted"/>